<feature type="domain" description="AB hydrolase-1" evidence="1">
    <location>
        <begin position="26"/>
        <end position="271"/>
    </location>
</feature>
<dbReference type="Pfam" id="PF00561">
    <property type="entry name" value="Abhydrolase_1"/>
    <property type="match status" value="1"/>
</dbReference>
<sequence length="287" mass="30517">MGNNEWTVAVNGVDLCVRGFGDPADPAVLLLHGAGESMLAWDAEFVERLAVSGRYVVRYDSRDAGRSTTYPVGAPEYGLRDLVADAVGLITTLGLGKAHLVGMSQGSAVAQLVALDHPDLVSSLTIASGTPGGPGHEQTDLPGMTPGLAAFFGVEAPVPDWRDRDAVVEYLAESMRPFAAASRRFDLEAQREQARRVVDRAVDIGAQLTNPYLLDPGAPWRDRLGQIAVPTLVLHGTEDPLFPIGHGRALAAEITGARLVALEQTGHEVFPPHTWDAVVPELLAHTA</sequence>
<dbReference type="GO" id="GO:0004806">
    <property type="term" value="F:triacylglycerol lipase activity"/>
    <property type="evidence" value="ECO:0007669"/>
    <property type="project" value="TreeGrafter"/>
</dbReference>
<dbReference type="PANTHER" id="PTHR43433:SF5">
    <property type="entry name" value="AB HYDROLASE-1 DOMAIN-CONTAINING PROTEIN"/>
    <property type="match status" value="1"/>
</dbReference>
<proteinExistence type="predicted"/>
<dbReference type="OrthoDB" id="8957634at2"/>
<reference evidence="2 3" key="1">
    <citation type="submission" date="2017-09" db="EMBL/GenBank/DDBJ databases">
        <authorList>
            <person name="Ehlers B."/>
            <person name="Leendertz F.H."/>
        </authorList>
    </citation>
    <scope>NUCLEOTIDE SEQUENCE [LARGE SCALE GENOMIC DNA]</scope>
    <source>
        <strain evidence="2 3">DSM 45537</strain>
    </source>
</reference>
<accession>A0A285KNP8</accession>
<evidence type="ECO:0000313" key="3">
    <source>
        <dbReference type="Proteomes" id="UP000219565"/>
    </source>
</evidence>
<gene>
    <name evidence="2" type="ORF">SAMN04244553_0208</name>
</gene>
<dbReference type="EMBL" id="OBEG01000001">
    <property type="protein sequence ID" value="SNY74245.1"/>
    <property type="molecule type" value="Genomic_DNA"/>
</dbReference>
<dbReference type="AlphaFoldDB" id="A0A285KNP8"/>
<name>A0A285KNP8_9NOCA</name>
<evidence type="ECO:0000259" key="1">
    <source>
        <dbReference type="Pfam" id="PF00561"/>
    </source>
</evidence>
<dbReference type="SUPFAM" id="SSF53474">
    <property type="entry name" value="alpha/beta-Hydrolases"/>
    <property type="match status" value="1"/>
</dbReference>
<organism evidence="2 3">
    <name type="scientific">Nocardia amikacinitolerans</name>
    <dbReference type="NCBI Taxonomy" id="756689"/>
    <lineage>
        <taxon>Bacteria</taxon>
        <taxon>Bacillati</taxon>
        <taxon>Actinomycetota</taxon>
        <taxon>Actinomycetes</taxon>
        <taxon>Mycobacteriales</taxon>
        <taxon>Nocardiaceae</taxon>
        <taxon>Nocardia</taxon>
    </lineage>
</organism>
<protein>
    <submittedName>
        <fullName evidence="2">Pimeloyl-ACP methyl ester carboxylesterase</fullName>
    </submittedName>
</protein>
<dbReference type="InterPro" id="IPR050471">
    <property type="entry name" value="AB_hydrolase"/>
</dbReference>
<dbReference type="GO" id="GO:0046503">
    <property type="term" value="P:glycerolipid catabolic process"/>
    <property type="evidence" value="ECO:0007669"/>
    <property type="project" value="TreeGrafter"/>
</dbReference>
<dbReference type="Gene3D" id="3.40.50.1820">
    <property type="entry name" value="alpha/beta hydrolase"/>
    <property type="match status" value="1"/>
</dbReference>
<evidence type="ECO:0000313" key="2">
    <source>
        <dbReference type="EMBL" id="SNY74245.1"/>
    </source>
</evidence>
<dbReference type="InterPro" id="IPR000073">
    <property type="entry name" value="AB_hydrolase_1"/>
</dbReference>
<dbReference type="PANTHER" id="PTHR43433">
    <property type="entry name" value="HYDROLASE, ALPHA/BETA FOLD FAMILY PROTEIN"/>
    <property type="match status" value="1"/>
</dbReference>
<keyword evidence="3" id="KW-1185">Reference proteome</keyword>
<dbReference type="InterPro" id="IPR029058">
    <property type="entry name" value="AB_hydrolase_fold"/>
</dbReference>
<dbReference type="Proteomes" id="UP000219565">
    <property type="component" value="Unassembled WGS sequence"/>
</dbReference>
<dbReference type="RefSeq" id="WP_097243264.1">
    <property type="nucleotide sequence ID" value="NZ_JAMTCW010000001.1"/>
</dbReference>